<gene>
    <name evidence="15" type="primary">kdkA</name>
    <name evidence="19" type="ORF">BN948_02021</name>
</gene>
<feature type="site" description="Transition state stabilizer" evidence="17">
    <location>
        <position position="215"/>
    </location>
</feature>
<evidence type="ECO:0000256" key="1">
    <source>
        <dbReference type="ARBA" id="ARBA00004515"/>
    </source>
</evidence>
<evidence type="ECO:0000256" key="2">
    <source>
        <dbReference type="ARBA" id="ARBA00004713"/>
    </source>
</evidence>
<feature type="site" description="Transition state stabilizer" evidence="17">
    <location>
        <position position="138"/>
    </location>
</feature>
<keyword evidence="4 15" id="KW-1003">Cell membrane</keyword>
<keyword evidence="5 15" id="KW-0997">Cell inner membrane</keyword>
<proteinExistence type="inferred from homology"/>
<evidence type="ECO:0000256" key="3">
    <source>
        <dbReference type="ARBA" id="ARBA00010327"/>
    </source>
</evidence>
<dbReference type="Gene3D" id="1.10.510.10">
    <property type="entry name" value="Transferase(Phosphotransferase) domain 1"/>
    <property type="match status" value="1"/>
</dbReference>
<evidence type="ECO:0000313" key="19">
    <source>
        <dbReference type="EMBL" id="CDN87599.1"/>
    </source>
</evidence>
<evidence type="ECO:0000256" key="8">
    <source>
        <dbReference type="ARBA" id="ARBA00022777"/>
    </source>
</evidence>
<evidence type="ECO:0000256" key="16">
    <source>
        <dbReference type="PIRSR" id="PIRSR639901-1"/>
    </source>
</evidence>
<comment type="similarity">
    <text evidence="3 15">Belongs to the protein kinase superfamily. KdkA/RfaP family.</text>
</comment>
<feature type="active site" description="Proton acceptor" evidence="16">
    <location>
        <position position="68"/>
    </location>
</feature>
<comment type="catalytic activity">
    <reaction evidence="14">
        <text>lipid IVA (E. coli) + CMP-3-deoxy-beta-D-manno-octulosonate = alpha-Kdo-(2-&gt;6)-lipid IVA (E. coli) + CMP + H(+)</text>
        <dbReference type="Rhea" id="RHEA:28066"/>
        <dbReference type="ChEBI" id="CHEBI:15378"/>
        <dbReference type="ChEBI" id="CHEBI:58603"/>
        <dbReference type="ChEBI" id="CHEBI:60364"/>
        <dbReference type="ChEBI" id="CHEBI:60377"/>
        <dbReference type="ChEBI" id="CHEBI:85987"/>
        <dbReference type="EC" id="2.4.99.12"/>
    </reaction>
</comment>
<comment type="pathway">
    <text evidence="2 15">Bacterial outer membrane biogenesis; LPS core biosynthesis.</text>
</comment>
<dbReference type="Gene3D" id="3.40.50.2000">
    <property type="entry name" value="Glycogen Phosphorylase B"/>
    <property type="match status" value="1"/>
</dbReference>
<name>A0A1L1PIM3_HYDIT</name>
<dbReference type="GO" id="GO:0009244">
    <property type="term" value="P:lipopolysaccharide core region biosynthetic process"/>
    <property type="evidence" value="ECO:0007669"/>
    <property type="project" value="UniProtKB-UniRule"/>
</dbReference>
<dbReference type="NCBIfam" id="NF002475">
    <property type="entry name" value="PRK01723.1"/>
    <property type="match status" value="1"/>
</dbReference>
<dbReference type="InterPro" id="IPR022826">
    <property type="entry name" value="KDO_kinase"/>
</dbReference>
<keyword evidence="6 15" id="KW-0808">Transferase</keyword>
<dbReference type="GO" id="GO:0016301">
    <property type="term" value="F:kinase activity"/>
    <property type="evidence" value="ECO:0007669"/>
    <property type="project" value="UniProtKB-KW"/>
</dbReference>
<feature type="active site" evidence="15">
    <location>
        <position position="596"/>
    </location>
</feature>
<evidence type="ECO:0000256" key="17">
    <source>
        <dbReference type="PIRSR" id="PIRSR639901-2"/>
    </source>
</evidence>
<evidence type="ECO:0000256" key="15">
    <source>
        <dbReference type="HAMAP-Rule" id="MF_00521"/>
    </source>
</evidence>
<dbReference type="InterPro" id="IPR039901">
    <property type="entry name" value="Kdotransferase"/>
</dbReference>
<keyword evidence="8 15" id="KW-0418">Kinase</keyword>
<organism evidence="19 20">
    <name type="scientific">Hydrogenophaga intermedia</name>
    <dbReference type="NCBI Taxonomy" id="65786"/>
    <lineage>
        <taxon>Bacteria</taxon>
        <taxon>Pseudomonadati</taxon>
        <taxon>Pseudomonadota</taxon>
        <taxon>Betaproteobacteria</taxon>
        <taxon>Burkholderiales</taxon>
        <taxon>Comamonadaceae</taxon>
        <taxon>Hydrogenophaga</taxon>
    </lineage>
</organism>
<comment type="catalytic activity">
    <reaction evidence="13 15">
        <text>an alpha-Kdo-(2-&gt;6)-lipid IVA + ATP = a 4-O-phospho-alpha-Kdo-(2-&gt;6)-lipid IVA + ADP + H(+)</text>
        <dbReference type="Rhea" id="RHEA:74271"/>
        <dbReference type="ChEBI" id="CHEBI:15378"/>
        <dbReference type="ChEBI" id="CHEBI:30616"/>
        <dbReference type="ChEBI" id="CHEBI:176428"/>
        <dbReference type="ChEBI" id="CHEBI:193140"/>
        <dbReference type="ChEBI" id="CHEBI:456216"/>
        <dbReference type="EC" id="2.7.1.166"/>
    </reaction>
</comment>
<reference evidence="20" key="1">
    <citation type="submission" date="2014-11" db="EMBL/GenBank/DDBJ databases">
        <title>Draft genome sequence of Hydrogenophaga intermedia S1.</title>
        <authorList>
            <person name="Gan H.M."/>
            <person name="Chew T.H."/>
            <person name="Stolz A."/>
        </authorList>
    </citation>
    <scope>NUCLEOTIDE SEQUENCE [LARGE SCALE GENOMIC DNA]</scope>
    <source>
        <strain evidence="20">S1</strain>
    </source>
</reference>
<dbReference type="Gene3D" id="3.40.50.11720">
    <property type="entry name" value="3-Deoxy-D-manno-octulosonic-acid transferase, N-terminal domain"/>
    <property type="match status" value="1"/>
</dbReference>
<evidence type="ECO:0000313" key="20">
    <source>
        <dbReference type="Proteomes" id="UP000028878"/>
    </source>
</evidence>
<evidence type="ECO:0000256" key="7">
    <source>
        <dbReference type="ARBA" id="ARBA00022741"/>
    </source>
</evidence>
<evidence type="ECO:0000256" key="10">
    <source>
        <dbReference type="ARBA" id="ARBA00022985"/>
    </source>
</evidence>
<evidence type="ECO:0000256" key="6">
    <source>
        <dbReference type="ARBA" id="ARBA00022679"/>
    </source>
</evidence>
<dbReference type="Proteomes" id="UP000028878">
    <property type="component" value="Unassembled WGS sequence"/>
</dbReference>
<dbReference type="AlphaFoldDB" id="A0A1L1PIM3"/>
<dbReference type="Pfam" id="PF04413">
    <property type="entry name" value="Glycos_transf_N"/>
    <property type="match status" value="1"/>
</dbReference>
<sequence>MNPPRATTTLRAYRLLSRALAPLLLGWLWWRGRREPGYRERLAERLGHLPIEPSRFGGLWLHAASVGEVQAARPLIEALLRDWPEHAITVTTQTPTGAAALRATWGDRLAHRYAPIDTPGAVRRFLDRLQPQALVLVERELWPQWLFACAERALPVLLVNARLSESSARSYRRWPGLMAHAWPRLGVAAADAASAERLRDLGVAAEHTAVTGNLKFDVAPPEQAEPLSPALQARHLVVAGSTHEGDEAAWLDAWPGLREHHPQALLVLVPRHPQRFDAVAAELQRRGLPFARRSLGDAVSDRTAVLLIDAMGELMHWYRHASVCFVGGTIAPVGGHNPLEPMALGQAFLFGPHTANAQALFDDAQAAGAGLAVHDAATLAPAVHGALREPAAWAARGAVARGLVDTNRGATERTLAVVRARLGEVDPSTLVPVLTDTHGSDTLWHDPRTVRTERASGLFESDATTEHLATGSGRGQARLVHLDGHGLVLRHYRRGGLMARLSEDRFWREPAHLSRAMREFALLRLMRSWRLPVPAPALARHRPHGLVYSADIAVGLIEGSRNLVQRLQEAPPSPDDWASLGHAIRALHDRQVFHADLNAHNLLLDMQGRAWVVDFDKCAVRPGEAWKADNLARLQRSLRKEAARLQPFHWDESQWASLIAGYGPTPSAGGTTDSTP</sequence>
<keyword evidence="7 15" id="KW-0547">Nucleotide-binding</keyword>
<dbReference type="UniPathway" id="UPA00958"/>
<evidence type="ECO:0000256" key="11">
    <source>
        <dbReference type="ARBA" id="ARBA00023136"/>
    </source>
</evidence>
<dbReference type="InterPro" id="IPR007507">
    <property type="entry name" value="Glycos_transf_N"/>
</dbReference>
<dbReference type="InterPro" id="IPR011009">
    <property type="entry name" value="Kinase-like_dom_sf"/>
</dbReference>
<dbReference type="PANTHER" id="PTHR42755:SF1">
    <property type="entry name" value="3-DEOXY-D-MANNO-OCTULOSONIC ACID TRANSFERASE, MITOCHONDRIAL-RELATED"/>
    <property type="match status" value="1"/>
</dbReference>
<dbReference type="EMBL" id="CCAE010000012">
    <property type="protein sequence ID" value="CDN87599.1"/>
    <property type="molecule type" value="Genomic_DNA"/>
</dbReference>
<dbReference type="RefSeq" id="WP_009518020.1">
    <property type="nucleotide sequence ID" value="NZ_CCAE010000012.1"/>
</dbReference>
<comment type="subcellular location">
    <subcellularLocation>
        <location evidence="1 15">Cell inner membrane</location>
        <topology evidence="1 15">Peripheral membrane protein</topology>
        <orientation evidence="1 15">Cytoplasmic side</orientation>
    </subcellularLocation>
</comment>
<evidence type="ECO:0000256" key="12">
    <source>
        <dbReference type="ARBA" id="ARBA00029511"/>
    </source>
</evidence>
<evidence type="ECO:0000259" key="18">
    <source>
        <dbReference type="Pfam" id="PF04413"/>
    </source>
</evidence>
<feature type="domain" description="3-deoxy-D-manno-octulosonic-acid transferase N-terminal" evidence="18">
    <location>
        <begin position="40"/>
        <end position="218"/>
    </location>
</feature>
<keyword evidence="9 15" id="KW-0067">ATP-binding</keyword>
<dbReference type="InterPro" id="IPR038107">
    <property type="entry name" value="Glycos_transf_N_sf"/>
</dbReference>
<keyword evidence="20" id="KW-1185">Reference proteome</keyword>
<evidence type="ECO:0000256" key="4">
    <source>
        <dbReference type="ARBA" id="ARBA00022475"/>
    </source>
</evidence>
<evidence type="ECO:0000256" key="14">
    <source>
        <dbReference type="ARBA" id="ARBA00049183"/>
    </source>
</evidence>
<evidence type="ECO:0000256" key="13">
    <source>
        <dbReference type="ARBA" id="ARBA00034417"/>
    </source>
</evidence>
<dbReference type="HAMAP" id="MF_00521">
    <property type="entry name" value="KDO_kinase"/>
    <property type="match status" value="1"/>
</dbReference>
<comment type="function">
    <text evidence="15">Catalyzes the ATP-dependent phosphorylation of the 3-deoxy-D-manno-octulosonic acid (Kdo) residue in Kdo-lipid IV(A) at the 4-OH position.</text>
</comment>
<dbReference type="GO" id="GO:0016773">
    <property type="term" value="F:phosphotransferase activity, alcohol group as acceptor"/>
    <property type="evidence" value="ECO:0007669"/>
    <property type="project" value="UniProtKB-UniRule"/>
</dbReference>
<dbReference type="SUPFAM" id="SSF53756">
    <property type="entry name" value="UDP-Glycosyltransferase/glycogen phosphorylase"/>
    <property type="match status" value="1"/>
</dbReference>
<dbReference type="SUPFAM" id="SSF56112">
    <property type="entry name" value="Protein kinase-like (PK-like)"/>
    <property type="match status" value="1"/>
</dbReference>
<protein>
    <recommendedName>
        <fullName evidence="12 15">3-deoxy-D-manno-octulosonic acid kinase</fullName>
        <shortName evidence="15">Kdo kinase</shortName>
        <ecNumber evidence="15">2.7.1.166</ecNumber>
    </recommendedName>
</protein>
<evidence type="ECO:0000256" key="5">
    <source>
        <dbReference type="ARBA" id="ARBA00022519"/>
    </source>
</evidence>
<dbReference type="GO" id="GO:0005524">
    <property type="term" value="F:ATP binding"/>
    <property type="evidence" value="ECO:0007669"/>
    <property type="project" value="UniProtKB-UniRule"/>
</dbReference>
<keyword evidence="10 15" id="KW-0448">Lipopolysaccharide biosynthesis</keyword>
<accession>A0A1L1PIM3</accession>
<dbReference type="GO" id="GO:0043842">
    <property type="term" value="F:Kdo transferase activity"/>
    <property type="evidence" value="ECO:0007669"/>
    <property type="project" value="UniProtKB-EC"/>
</dbReference>
<keyword evidence="11 15" id="KW-0472">Membrane</keyword>
<dbReference type="Pfam" id="PF06293">
    <property type="entry name" value="Kdo"/>
    <property type="match status" value="1"/>
</dbReference>
<dbReference type="EC" id="2.7.1.166" evidence="15"/>
<dbReference type="GO" id="GO:0009245">
    <property type="term" value="P:lipid A biosynthetic process"/>
    <property type="evidence" value="ECO:0007669"/>
    <property type="project" value="TreeGrafter"/>
</dbReference>
<dbReference type="GO" id="GO:0005886">
    <property type="term" value="C:plasma membrane"/>
    <property type="evidence" value="ECO:0007669"/>
    <property type="project" value="UniProtKB-SubCell"/>
</dbReference>
<dbReference type="PANTHER" id="PTHR42755">
    <property type="entry name" value="3-DEOXY-MANNO-OCTULOSONATE CYTIDYLYLTRANSFERASE"/>
    <property type="match status" value="1"/>
</dbReference>
<evidence type="ECO:0000256" key="9">
    <source>
        <dbReference type="ARBA" id="ARBA00022840"/>
    </source>
</evidence>